<comment type="subunit">
    <text evidence="2">Component of the EKC/KEOPS complex composed of at least BUD32, CGI121, GON7, KAE1 and PCC1; the whole complex dimerizes.</text>
</comment>
<comment type="catalytic activity">
    <reaction evidence="9">
        <text>L-seryl-[protein] + ATP = O-phospho-L-seryl-[protein] + ADP + H(+)</text>
        <dbReference type="Rhea" id="RHEA:17989"/>
        <dbReference type="Rhea" id="RHEA-COMP:9863"/>
        <dbReference type="Rhea" id="RHEA-COMP:11604"/>
        <dbReference type="ChEBI" id="CHEBI:15378"/>
        <dbReference type="ChEBI" id="CHEBI:29999"/>
        <dbReference type="ChEBI" id="CHEBI:30616"/>
        <dbReference type="ChEBI" id="CHEBI:83421"/>
        <dbReference type="ChEBI" id="CHEBI:456216"/>
        <dbReference type="EC" id="2.7.11.1"/>
    </reaction>
</comment>
<evidence type="ECO:0000256" key="2">
    <source>
        <dbReference type="ARBA" id="ARBA00011534"/>
    </source>
</evidence>
<evidence type="ECO:0000256" key="4">
    <source>
        <dbReference type="ARBA" id="ARBA00013948"/>
    </source>
</evidence>
<dbReference type="GO" id="GO:0004674">
    <property type="term" value="F:protein serine/threonine kinase activity"/>
    <property type="evidence" value="ECO:0007669"/>
    <property type="project" value="UniProtKB-EC"/>
</dbReference>
<comment type="function">
    <text evidence="1">Component of the EKC/KEOPS complex that is required for the formation of a threonylcarbamoyl group on adenosine at position 37 (t(6)A37) in tRNAs that read codons beginning with adenine. The complex is probably involved in the transfer of the threonylcarbamoyl moiety of threonylcarbamoyl-AMP (TC-AMP) to the N6 group of A37. BUD32 has ATPase activity in the context of the EKC/KEOPS complex and likely plays a supporting role to the catalytic subunit KAE1. The EKC/KEOPS complex also promotes both telomere uncapping and telomere elongation. The complex is required for efficient recruitment of transcriptional coactivators.</text>
</comment>
<dbReference type="InParanoid" id="A0A5J5EME0"/>
<dbReference type="Gene3D" id="1.10.510.10">
    <property type="entry name" value="Transferase(Phosphotransferase) domain 1"/>
    <property type="match status" value="1"/>
</dbReference>
<comment type="caution">
    <text evidence="11">The sequence shown here is derived from an EMBL/GenBank/DDBJ whole genome shotgun (WGS) entry which is preliminary data.</text>
</comment>
<name>A0A5J5EME0_9PEZI</name>
<dbReference type="InterPro" id="IPR000719">
    <property type="entry name" value="Prot_kinase_dom"/>
</dbReference>
<dbReference type="EMBL" id="VXIS01000214">
    <property type="protein sequence ID" value="KAA8896356.1"/>
    <property type="molecule type" value="Genomic_DNA"/>
</dbReference>
<protein>
    <recommendedName>
        <fullName evidence="5">EKC/KEOPS complex subunit BUD32</fullName>
        <ecNumber evidence="3">2.7.11.1</ecNumber>
    </recommendedName>
    <alternativeName>
        <fullName evidence="6 7">Atypical Serine/threonine protein kinase BUD32</fullName>
    </alternativeName>
    <alternativeName>
        <fullName evidence="4">EKC/KEOPS complex subunit bud32</fullName>
    </alternativeName>
</protein>
<dbReference type="InterPro" id="IPR040976">
    <property type="entry name" value="Pkinase_fungal"/>
</dbReference>
<comment type="catalytic activity">
    <reaction evidence="8">
        <text>L-threonyl-[protein] + ATP = O-phospho-L-threonyl-[protein] + ADP + H(+)</text>
        <dbReference type="Rhea" id="RHEA:46608"/>
        <dbReference type="Rhea" id="RHEA-COMP:11060"/>
        <dbReference type="Rhea" id="RHEA-COMP:11605"/>
        <dbReference type="ChEBI" id="CHEBI:15378"/>
        <dbReference type="ChEBI" id="CHEBI:30013"/>
        <dbReference type="ChEBI" id="CHEBI:30616"/>
        <dbReference type="ChEBI" id="CHEBI:61977"/>
        <dbReference type="ChEBI" id="CHEBI:456216"/>
        <dbReference type="EC" id="2.7.11.1"/>
    </reaction>
</comment>
<sequence length="101" mass="11335">LQSEIDILQKIGHNAPPSLPQLVYYTKDHLEYGMLPVGAPANPADLTRPPFLARRVLQDALQALEWLHEHKIVHRDVRWDNIVVVNQCRGVLVGLGSAIEV</sequence>
<keyword evidence="12" id="KW-1185">Reference proteome</keyword>
<evidence type="ECO:0000259" key="10">
    <source>
        <dbReference type="PROSITE" id="PS50011"/>
    </source>
</evidence>
<reference evidence="11 12" key="1">
    <citation type="submission" date="2019-09" db="EMBL/GenBank/DDBJ databases">
        <title>Draft genome of the ectomycorrhizal ascomycete Sphaerosporella brunnea.</title>
        <authorList>
            <consortium name="DOE Joint Genome Institute"/>
            <person name="Benucci G.M."/>
            <person name="Marozzi G."/>
            <person name="Antonielli L."/>
            <person name="Sanchez S."/>
            <person name="Marco P."/>
            <person name="Wang X."/>
            <person name="Falini L.B."/>
            <person name="Barry K."/>
            <person name="Haridas S."/>
            <person name="Lipzen A."/>
            <person name="Labutti K."/>
            <person name="Grigoriev I.V."/>
            <person name="Murat C."/>
            <person name="Martin F."/>
            <person name="Albertini E."/>
            <person name="Donnini D."/>
            <person name="Bonito G."/>
        </authorList>
    </citation>
    <scope>NUCLEOTIDE SEQUENCE [LARGE SCALE GENOMIC DNA]</scope>
    <source>
        <strain evidence="11 12">Sb_GMNB300</strain>
    </source>
</reference>
<feature type="domain" description="Protein kinase" evidence="10">
    <location>
        <begin position="1"/>
        <end position="101"/>
    </location>
</feature>
<evidence type="ECO:0000256" key="9">
    <source>
        <dbReference type="ARBA" id="ARBA00048679"/>
    </source>
</evidence>
<dbReference type="GO" id="GO:0005524">
    <property type="term" value="F:ATP binding"/>
    <property type="evidence" value="ECO:0007669"/>
    <property type="project" value="InterPro"/>
</dbReference>
<dbReference type="EC" id="2.7.11.1" evidence="3"/>
<gene>
    <name evidence="11" type="ORF">FN846DRAFT_755887</name>
</gene>
<feature type="non-terminal residue" evidence="11">
    <location>
        <position position="101"/>
    </location>
</feature>
<evidence type="ECO:0000313" key="11">
    <source>
        <dbReference type="EMBL" id="KAA8896356.1"/>
    </source>
</evidence>
<dbReference type="InterPro" id="IPR008266">
    <property type="entry name" value="Tyr_kinase_AS"/>
</dbReference>
<evidence type="ECO:0000256" key="3">
    <source>
        <dbReference type="ARBA" id="ARBA00012513"/>
    </source>
</evidence>
<dbReference type="Proteomes" id="UP000326924">
    <property type="component" value="Unassembled WGS sequence"/>
</dbReference>
<evidence type="ECO:0000256" key="1">
    <source>
        <dbReference type="ARBA" id="ARBA00003747"/>
    </source>
</evidence>
<organism evidence="11 12">
    <name type="scientific">Sphaerosporella brunnea</name>
    <dbReference type="NCBI Taxonomy" id="1250544"/>
    <lineage>
        <taxon>Eukaryota</taxon>
        <taxon>Fungi</taxon>
        <taxon>Dikarya</taxon>
        <taxon>Ascomycota</taxon>
        <taxon>Pezizomycotina</taxon>
        <taxon>Pezizomycetes</taxon>
        <taxon>Pezizales</taxon>
        <taxon>Pyronemataceae</taxon>
        <taxon>Sphaerosporella</taxon>
    </lineage>
</organism>
<evidence type="ECO:0000313" key="12">
    <source>
        <dbReference type="Proteomes" id="UP000326924"/>
    </source>
</evidence>
<dbReference type="InterPro" id="IPR011009">
    <property type="entry name" value="Kinase-like_dom_sf"/>
</dbReference>
<dbReference type="SUPFAM" id="SSF56112">
    <property type="entry name" value="Protein kinase-like (PK-like)"/>
    <property type="match status" value="1"/>
</dbReference>
<evidence type="ECO:0000256" key="8">
    <source>
        <dbReference type="ARBA" id="ARBA00047899"/>
    </source>
</evidence>
<evidence type="ECO:0000256" key="6">
    <source>
        <dbReference type="ARBA" id="ARBA00030980"/>
    </source>
</evidence>
<evidence type="ECO:0000256" key="5">
    <source>
        <dbReference type="ARBA" id="ARBA00019973"/>
    </source>
</evidence>
<dbReference type="Pfam" id="PF17667">
    <property type="entry name" value="Pkinase_fungal"/>
    <property type="match status" value="1"/>
</dbReference>
<accession>A0A5J5EME0</accession>
<feature type="non-terminal residue" evidence="11">
    <location>
        <position position="1"/>
    </location>
</feature>
<proteinExistence type="predicted"/>
<dbReference type="AlphaFoldDB" id="A0A5J5EME0"/>
<dbReference type="PROSITE" id="PS50011">
    <property type="entry name" value="PROTEIN_KINASE_DOM"/>
    <property type="match status" value="1"/>
</dbReference>
<evidence type="ECO:0000256" key="7">
    <source>
        <dbReference type="ARBA" id="ARBA00033194"/>
    </source>
</evidence>
<dbReference type="PROSITE" id="PS00109">
    <property type="entry name" value="PROTEIN_KINASE_TYR"/>
    <property type="match status" value="1"/>
</dbReference>
<dbReference type="OrthoDB" id="4062651at2759"/>